<accession>A0A8C9F3G3</accession>
<feature type="signal peptide" evidence="1">
    <location>
        <begin position="1"/>
        <end position="24"/>
    </location>
</feature>
<name>A0A8C9F3G3_PAVCR</name>
<evidence type="ECO:0000256" key="1">
    <source>
        <dbReference type="SAM" id="SignalP"/>
    </source>
</evidence>
<dbReference type="Ensembl" id="ENSPSTT00000009372.1">
    <property type="protein sequence ID" value="ENSPSTP00000008932.1"/>
    <property type="gene ID" value="ENSPSTG00000006304.1"/>
</dbReference>
<dbReference type="AlphaFoldDB" id="A0A8C9F3G3"/>
<dbReference type="Proteomes" id="UP000694428">
    <property type="component" value="Unplaced"/>
</dbReference>
<reference evidence="2" key="1">
    <citation type="submission" date="2025-08" db="UniProtKB">
        <authorList>
            <consortium name="Ensembl"/>
        </authorList>
    </citation>
    <scope>IDENTIFICATION</scope>
</reference>
<organism evidence="2 3">
    <name type="scientific">Pavo cristatus</name>
    <name type="common">Indian peafowl</name>
    <name type="synonym">Blue peafowl</name>
    <dbReference type="NCBI Taxonomy" id="9049"/>
    <lineage>
        <taxon>Eukaryota</taxon>
        <taxon>Metazoa</taxon>
        <taxon>Chordata</taxon>
        <taxon>Craniata</taxon>
        <taxon>Vertebrata</taxon>
        <taxon>Euteleostomi</taxon>
        <taxon>Archelosauria</taxon>
        <taxon>Archosauria</taxon>
        <taxon>Dinosauria</taxon>
        <taxon>Saurischia</taxon>
        <taxon>Theropoda</taxon>
        <taxon>Coelurosauria</taxon>
        <taxon>Aves</taxon>
        <taxon>Neognathae</taxon>
        <taxon>Galloanserae</taxon>
        <taxon>Galliformes</taxon>
        <taxon>Phasianidae</taxon>
        <taxon>Phasianinae</taxon>
        <taxon>Pavo</taxon>
    </lineage>
</organism>
<protein>
    <submittedName>
        <fullName evidence="2">Uncharacterized protein</fullName>
    </submittedName>
</protein>
<evidence type="ECO:0000313" key="3">
    <source>
        <dbReference type="Proteomes" id="UP000694428"/>
    </source>
</evidence>
<reference evidence="2" key="2">
    <citation type="submission" date="2025-09" db="UniProtKB">
        <authorList>
            <consortium name="Ensembl"/>
        </authorList>
    </citation>
    <scope>IDENTIFICATION</scope>
</reference>
<feature type="chain" id="PRO_5034306883" evidence="1">
    <location>
        <begin position="25"/>
        <end position="84"/>
    </location>
</feature>
<proteinExistence type="predicted"/>
<keyword evidence="1" id="KW-0732">Signal</keyword>
<sequence>GAHCWPYCCSTLQAQLLGWGLIVAGSSEAPSSTAPSAHTRLLSAFQQGEIKCILALGEEERFLVFFFHRCERRETKITVITLEP</sequence>
<keyword evidence="3" id="KW-1185">Reference proteome</keyword>
<evidence type="ECO:0000313" key="2">
    <source>
        <dbReference type="Ensembl" id="ENSPSTP00000008932.1"/>
    </source>
</evidence>